<protein>
    <submittedName>
        <fullName evidence="1">Putative ankyrin repeat protein</fullName>
    </submittedName>
</protein>
<accession>H2EBJ3</accession>
<reference evidence="1" key="1">
    <citation type="submission" date="2011-10" db="EMBL/GenBank/DDBJ databases">
        <title>Provirophages and transpovirons: unique mobilome of giant viruses.</title>
        <authorList>
            <person name="Desnues C."/>
            <person name="LaScola B."/>
            <person name="Yutin N."/>
            <person name="Fournous G."/>
            <person name="Koonin E."/>
            <person name="Raoult D."/>
        </authorList>
    </citation>
    <scope>NUCLEOTIDE SEQUENCE</scope>
    <source>
        <strain evidence="1">Mv13-c7</strain>
    </source>
</reference>
<gene>
    <name evidence="1" type="ORF">c7_L703</name>
</gene>
<evidence type="ECO:0000313" key="1">
    <source>
        <dbReference type="EMBL" id="AEX61766.1"/>
    </source>
</evidence>
<dbReference type="EMBL" id="JN885991">
    <property type="protein sequence ID" value="AEX61766.1"/>
    <property type="molecule type" value="Genomic_DNA"/>
</dbReference>
<proteinExistence type="predicted"/>
<sequence>MVMFHILNQKILINKFKDYVRNYSNYLDTEKNSILSNGGIPKQYWYTKTIPQNIYKSYLEYINKLYIQYS</sequence>
<name>H2EBJ3_9VIRU</name>
<organism evidence="1">
    <name type="scientific">Megavirus courdo7</name>
    <dbReference type="NCBI Taxonomy" id="1128135"/>
    <lineage>
        <taxon>Viruses</taxon>
        <taxon>Varidnaviria</taxon>
        <taxon>Bamfordvirae</taxon>
        <taxon>Nucleocytoviricota</taxon>
        <taxon>Megaviricetes</taxon>
        <taxon>Imitervirales</taxon>
        <taxon>Mimiviridae</taxon>
        <taxon>Megamimivirinae</taxon>
        <taxon>Megavirus</taxon>
    </lineage>
</organism>